<sequence length="331" mass="35531">LLWGGSRGQRGGSGPCSETVLDFGRSTRRDYIVAKYVEHRFARRSTPEPQRLRAAICNRDLLSVLEAFANGQDFGQLLPGPEGQVPGELALHLAIRVASPASLPLVDFIIQNGGHLDTKAADGNSALHWAALYNQADCLKLLLKGRASTGTVNEAGETALDIARKKQHKECEELLEQAQAGTLAFPLHVDYNWGISTEPGSDSEEDEEEKRSPLKPPAQARWASGRVDLSNKTYETIASLGSAAPQSQNEACPPPLPVKNPSRTVVQGRAGHASGGTAAHKNARRTVHGGSPVCRRGAKAARVSPRHPPALAVSCQVEVIISPFQVKEQRC</sequence>
<dbReference type="Pfam" id="PF12796">
    <property type="entry name" value="Ank_2"/>
    <property type="match status" value="1"/>
</dbReference>
<dbReference type="GO" id="GO:0001726">
    <property type="term" value="C:ruffle"/>
    <property type="evidence" value="ECO:0007669"/>
    <property type="project" value="TreeGrafter"/>
</dbReference>
<dbReference type="AlphaFoldDB" id="A0A452UB71"/>
<reference evidence="3" key="1">
    <citation type="submission" date="2019-03" db="UniProtKB">
        <authorList>
            <consortium name="Ensembl"/>
        </authorList>
    </citation>
    <scope>IDENTIFICATION</scope>
</reference>
<dbReference type="PROSITE" id="PS50088">
    <property type="entry name" value="ANK_REPEAT"/>
    <property type="match status" value="1"/>
</dbReference>
<dbReference type="FunFam" id="1.25.40.20:FF:000006">
    <property type="entry name" value="Arf-GAP with SH3 domain, ANK repeat and PH domain-containing protein 2"/>
    <property type="match status" value="1"/>
</dbReference>
<evidence type="ECO:0000313" key="3">
    <source>
        <dbReference type="Ensembl" id="ENSUMAP00000018062"/>
    </source>
</evidence>
<dbReference type="GO" id="GO:0005096">
    <property type="term" value="F:GTPase activator activity"/>
    <property type="evidence" value="ECO:0007669"/>
    <property type="project" value="InterPro"/>
</dbReference>
<dbReference type="SMART" id="SM00248">
    <property type="entry name" value="ANK"/>
    <property type="match status" value="2"/>
</dbReference>
<dbReference type="Gene3D" id="1.25.40.950">
    <property type="match status" value="1"/>
</dbReference>
<dbReference type="GO" id="GO:0051492">
    <property type="term" value="P:regulation of stress fiber assembly"/>
    <property type="evidence" value="ECO:0007669"/>
    <property type="project" value="TreeGrafter"/>
</dbReference>
<dbReference type="GO" id="GO:0005925">
    <property type="term" value="C:focal adhesion"/>
    <property type="evidence" value="ECO:0007669"/>
    <property type="project" value="TreeGrafter"/>
</dbReference>
<dbReference type="InterPro" id="IPR036770">
    <property type="entry name" value="Ankyrin_rpt-contain_sf"/>
</dbReference>
<dbReference type="GeneTree" id="ENSGT00940000161085"/>
<keyword evidence="1" id="KW-0040">ANK repeat</keyword>
<name>A0A452UB71_URSMA</name>
<dbReference type="PROSITE" id="PS50297">
    <property type="entry name" value="ANK_REP_REGION"/>
    <property type="match status" value="1"/>
</dbReference>
<dbReference type="InterPro" id="IPR043593">
    <property type="entry name" value="ASAP"/>
</dbReference>
<evidence type="ECO:0000256" key="2">
    <source>
        <dbReference type="SAM" id="MobiDB-lite"/>
    </source>
</evidence>
<feature type="repeat" description="ANK" evidence="1">
    <location>
        <begin position="122"/>
        <end position="154"/>
    </location>
</feature>
<protein>
    <submittedName>
        <fullName evidence="3">Uncharacterized protein</fullName>
    </submittedName>
</protein>
<dbReference type="InterPro" id="IPR002110">
    <property type="entry name" value="Ankyrin_rpt"/>
</dbReference>
<dbReference type="PANTHER" id="PTHR45854:SF1">
    <property type="entry name" value="ARF-GAP WITH SH3 DOMAIN, ANK REPEAT AND PH DOMAIN-CONTAINING PROTEIN 3"/>
    <property type="match status" value="1"/>
</dbReference>
<accession>A0A452UB71</accession>
<organism evidence="3">
    <name type="scientific">Ursus maritimus</name>
    <name type="common">Polar bear</name>
    <name type="synonym">Thalarctos maritimus</name>
    <dbReference type="NCBI Taxonomy" id="29073"/>
    <lineage>
        <taxon>Eukaryota</taxon>
        <taxon>Metazoa</taxon>
        <taxon>Chordata</taxon>
        <taxon>Craniata</taxon>
        <taxon>Vertebrata</taxon>
        <taxon>Euteleostomi</taxon>
        <taxon>Mammalia</taxon>
        <taxon>Eutheria</taxon>
        <taxon>Laurasiatheria</taxon>
        <taxon>Carnivora</taxon>
        <taxon>Caniformia</taxon>
        <taxon>Ursidae</taxon>
        <taxon>Ursus</taxon>
    </lineage>
</organism>
<dbReference type="PANTHER" id="PTHR45854">
    <property type="entry name" value="ASAP FAMILY MEMBER"/>
    <property type="match status" value="1"/>
</dbReference>
<proteinExistence type="predicted"/>
<feature type="region of interest" description="Disordered" evidence="2">
    <location>
        <begin position="195"/>
        <end position="226"/>
    </location>
</feature>
<feature type="region of interest" description="Disordered" evidence="2">
    <location>
        <begin position="267"/>
        <end position="293"/>
    </location>
</feature>
<dbReference type="FunFam" id="1.25.40.950:FF:000002">
    <property type="entry name" value="Arf-GAP with SH3 domain, ANK repeat and PH domain-containing protein 3"/>
    <property type="match status" value="1"/>
</dbReference>
<dbReference type="Gene3D" id="1.25.40.20">
    <property type="entry name" value="Ankyrin repeat-containing domain"/>
    <property type="match status" value="1"/>
</dbReference>
<dbReference type="Ensembl" id="ENSUMAT00000021345.1">
    <property type="protein sequence ID" value="ENSUMAP00000018062.1"/>
    <property type="gene ID" value="ENSUMAG00000013272.1"/>
</dbReference>
<evidence type="ECO:0000256" key="1">
    <source>
        <dbReference type="PROSITE-ProRule" id="PRU00023"/>
    </source>
</evidence>
<dbReference type="SUPFAM" id="SSF48403">
    <property type="entry name" value="Ankyrin repeat"/>
    <property type="match status" value="1"/>
</dbReference>